<dbReference type="PANTHER" id="PTHR33198">
    <property type="entry name" value="ANK_REP_REGION DOMAIN-CONTAINING PROTEIN-RELATED"/>
    <property type="match status" value="1"/>
</dbReference>
<dbReference type="EMBL" id="JANPWB010000003">
    <property type="protein sequence ID" value="KAJ1197619.1"/>
    <property type="molecule type" value="Genomic_DNA"/>
</dbReference>
<dbReference type="Proteomes" id="UP001066276">
    <property type="component" value="Chromosome 2_1"/>
</dbReference>
<evidence type="ECO:0008006" key="3">
    <source>
        <dbReference type="Google" id="ProtNLM"/>
    </source>
</evidence>
<keyword evidence="2" id="KW-1185">Reference proteome</keyword>
<sequence>MEVPSFLKIRLAWMRASFHVPLDLLGAWCKDYRQCNHFLTRAGLPGNHFQTHAGLSGNHFLTHARYSAQNLYSACCHTNLGRSIFSLCTRVSTILERYYFGKRLQREGECIENYVTDLRRLASSCKFGVLTDERISDQFILGCHIEKVREELWLRDEPPLEKVLAIAKKIEHSSKCVDAIKNDTSNQVCAVAKSTSNSLGVK</sequence>
<comment type="caution">
    <text evidence="1">The sequence shown here is derived from an EMBL/GenBank/DDBJ whole genome shotgun (WGS) entry which is preliminary data.</text>
</comment>
<gene>
    <name evidence="1" type="ORF">NDU88_001475</name>
</gene>
<accession>A0AAV7VC11</accession>
<dbReference type="AlphaFoldDB" id="A0AAV7VC11"/>
<organism evidence="1 2">
    <name type="scientific">Pleurodeles waltl</name>
    <name type="common">Iberian ribbed newt</name>
    <dbReference type="NCBI Taxonomy" id="8319"/>
    <lineage>
        <taxon>Eukaryota</taxon>
        <taxon>Metazoa</taxon>
        <taxon>Chordata</taxon>
        <taxon>Craniata</taxon>
        <taxon>Vertebrata</taxon>
        <taxon>Euteleostomi</taxon>
        <taxon>Amphibia</taxon>
        <taxon>Batrachia</taxon>
        <taxon>Caudata</taxon>
        <taxon>Salamandroidea</taxon>
        <taxon>Salamandridae</taxon>
        <taxon>Pleurodelinae</taxon>
        <taxon>Pleurodeles</taxon>
    </lineage>
</organism>
<protein>
    <recommendedName>
        <fullName evidence="3">Retrotransposon gag domain-containing protein</fullName>
    </recommendedName>
</protein>
<dbReference type="PANTHER" id="PTHR33198:SF20">
    <property type="entry name" value="RETROTRANSPOSON GAG DOMAIN-CONTAINING PROTEIN"/>
    <property type="match status" value="1"/>
</dbReference>
<evidence type="ECO:0000313" key="1">
    <source>
        <dbReference type="EMBL" id="KAJ1197619.1"/>
    </source>
</evidence>
<reference evidence="1" key="1">
    <citation type="journal article" date="2022" name="bioRxiv">
        <title>Sequencing and chromosome-scale assembly of the giantPleurodeles waltlgenome.</title>
        <authorList>
            <person name="Brown T."/>
            <person name="Elewa A."/>
            <person name="Iarovenko S."/>
            <person name="Subramanian E."/>
            <person name="Araus A.J."/>
            <person name="Petzold A."/>
            <person name="Susuki M."/>
            <person name="Suzuki K.-i.T."/>
            <person name="Hayashi T."/>
            <person name="Toyoda A."/>
            <person name="Oliveira C."/>
            <person name="Osipova E."/>
            <person name="Leigh N.D."/>
            <person name="Simon A."/>
            <person name="Yun M.H."/>
        </authorList>
    </citation>
    <scope>NUCLEOTIDE SEQUENCE</scope>
    <source>
        <strain evidence="1">20211129_DDA</strain>
        <tissue evidence="1">Liver</tissue>
    </source>
</reference>
<evidence type="ECO:0000313" key="2">
    <source>
        <dbReference type="Proteomes" id="UP001066276"/>
    </source>
</evidence>
<name>A0AAV7VC11_PLEWA</name>
<proteinExistence type="predicted"/>